<evidence type="ECO:0000256" key="6">
    <source>
        <dbReference type="ARBA" id="ARBA00022786"/>
    </source>
</evidence>
<dbReference type="PROSITE" id="PS50089">
    <property type="entry name" value="ZF_RING_2"/>
    <property type="match status" value="1"/>
</dbReference>
<feature type="compositionally biased region" description="Basic and acidic residues" evidence="17">
    <location>
        <begin position="606"/>
        <end position="619"/>
    </location>
</feature>
<comment type="caution">
    <text evidence="20">The sequence shown here is derived from an EMBL/GenBank/DDBJ whole genome shotgun (WGS) entry which is preliminary data.</text>
</comment>
<evidence type="ECO:0000256" key="5">
    <source>
        <dbReference type="ARBA" id="ARBA00022771"/>
    </source>
</evidence>
<name>A0A6A5EY17_PERFL</name>
<keyword evidence="6" id="KW-0833">Ubl conjugation pathway</keyword>
<keyword evidence="21" id="KW-1185">Reference proteome</keyword>
<feature type="compositionally biased region" description="Low complexity" evidence="17">
    <location>
        <begin position="49"/>
        <end position="69"/>
    </location>
</feature>
<accession>A0A6A5EY17</accession>
<organism evidence="20 21">
    <name type="scientific">Perca fluviatilis</name>
    <name type="common">European perch</name>
    <dbReference type="NCBI Taxonomy" id="8168"/>
    <lineage>
        <taxon>Eukaryota</taxon>
        <taxon>Metazoa</taxon>
        <taxon>Chordata</taxon>
        <taxon>Craniata</taxon>
        <taxon>Vertebrata</taxon>
        <taxon>Euteleostomi</taxon>
        <taxon>Actinopterygii</taxon>
        <taxon>Neopterygii</taxon>
        <taxon>Teleostei</taxon>
        <taxon>Neoteleostei</taxon>
        <taxon>Acanthomorphata</taxon>
        <taxon>Eupercaria</taxon>
        <taxon>Perciformes</taxon>
        <taxon>Percoidei</taxon>
        <taxon>Percidae</taxon>
        <taxon>Percinae</taxon>
        <taxon>Perca</taxon>
    </lineage>
</organism>
<dbReference type="CDD" id="cd16574">
    <property type="entry name" value="RING-HC_Topors"/>
    <property type="match status" value="1"/>
</dbReference>
<keyword evidence="18" id="KW-0812">Transmembrane</keyword>
<feature type="compositionally biased region" description="Basic and acidic residues" evidence="17">
    <location>
        <begin position="434"/>
        <end position="450"/>
    </location>
</feature>
<dbReference type="SUPFAM" id="SSF57850">
    <property type="entry name" value="RING/U-box"/>
    <property type="match status" value="1"/>
</dbReference>
<evidence type="ECO:0000256" key="17">
    <source>
        <dbReference type="SAM" id="MobiDB-lite"/>
    </source>
</evidence>
<dbReference type="GO" id="GO:0032391">
    <property type="term" value="C:photoreceptor connecting cilium"/>
    <property type="evidence" value="ECO:0007669"/>
    <property type="project" value="UniProtKB-ARBA"/>
</dbReference>
<dbReference type="Proteomes" id="UP000465112">
    <property type="component" value="Chromosome 14"/>
</dbReference>
<evidence type="ECO:0000259" key="19">
    <source>
        <dbReference type="PROSITE" id="PS50089"/>
    </source>
</evidence>
<evidence type="ECO:0000256" key="2">
    <source>
        <dbReference type="ARBA" id="ARBA00012483"/>
    </source>
</evidence>
<dbReference type="GO" id="GO:0000209">
    <property type="term" value="P:protein polyubiquitination"/>
    <property type="evidence" value="ECO:0007669"/>
    <property type="project" value="TreeGrafter"/>
</dbReference>
<dbReference type="InterPro" id="IPR058746">
    <property type="entry name" value="Znf_RING-type_Topors"/>
</dbReference>
<evidence type="ECO:0000256" key="1">
    <source>
        <dbReference type="ARBA" id="ARBA00000900"/>
    </source>
</evidence>
<evidence type="ECO:0000256" key="8">
    <source>
        <dbReference type="ARBA" id="ARBA00023015"/>
    </source>
</evidence>
<evidence type="ECO:0000256" key="9">
    <source>
        <dbReference type="ARBA" id="ARBA00023163"/>
    </source>
</evidence>
<dbReference type="PROSITE" id="PS00518">
    <property type="entry name" value="ZF_RING_1"/>
    <property type="match status" value="1"/>
</dbReference>
<keyword evidence="9" id="KW-0804">Transcription</keyword>
<dbReference type="InterPro" id="IPR001841">
    <property type="entry name" value="Znf_RING"/>
</dbReference>
<evidence type="ECO:0000256" key="7">
    <source>
        <dbReference type="ARBA" id="ARBA00022833"/>
    </source>
</evidence>
<evidence type="ECO:0000256" key="18">
    <source>
        <dbReference type="SAM" id="Phobius"/>
    </source>
</evidence>
<dbReference type="GO" id="GO:0008270">
    <property type="term" value="F:zinc ion binding"/>
    <property type="evidence" value="ECO:0007669"/>
    <property type="project" value="UniProtKB-KW"/>
</dbReference>
<feature type="compositionally biased region" description="Basic residues" evidence="17">
    <location>
        <begin position="476"/>
        <end position="494"/>
    </location>
</feature>
<dbReference type="InterPro" id="IPR013083">
    <property type="entry name" value="Znf_RING/FYVE/PHD"/>
</dbReference>
<keyword evidence="5 16" id="KW-0863">Zinc-finger</keyword>
<feature type="compositionally biased region" description="Low complexity" evidence="17">
    <location>
        <begin position="1182"/>
        <end position="1195"/>
    </location>
</feature>
<feature type="region of interest" description="Disordered" evidence="17">
    <location>
        <begin position="1"/>
        <end position="86"/>
    </location>
</feature>
<evidence type="ECO:0000256" key="16">
    <source>
        <dbReference type="PROSITE-ProRule" id="PRU00175"/>
    </source>
</evidence>
<keyword evidence="7" id="KW-0862">Zinc</keyword>
<evidence type="ECO:0000256" key="3">
    <source>
        <dbReference type="ARBA" id="ARBA00022679"/>
    </source>
</evidence>
<evidence type="ECO:0000256" key="12">
    <source>
        <dbReference type="ARBA" id="ARBA00076940"/>
    </source>
</evidence>
<keyword evidence="18" id="KW-0472">Membrane</keyword>
<evidence type="ECO:0000256" key="10">
    <source>
        <dbReference type="ARBA" id="ARBA00071236"/>
    </source>
</evidence>
<feature type="compositionally biased region" description="Basic and acidic residues" evidence="17">
    <location>
        <begin position="729"/>
        <end position="756"/>
    </location>
</feature>
<feature type="region of interest" description="Disordered" evidence="17">
    <location>
        <begin position="297"/>
        <end position="409"/>
    </location>
</feature>
<feature type="region of interest" description="Disordered" evidence="17">
    <location>
        <begin position="924"/>
        <end position="978"/>
    </location>
</feature>
<evidence type="ECO:0000256" key="11">
    <source>
        <dbReference type="ARBA" id="ARBA00076856"/>
    </source>
</evidence>
<feature type="region of interest" description="Disordered" evidence="17">
    <location>
        <begin position="991"/>
        <end position="1019"/>
    </location>
</feature>
<feature type="compositionally biased region" description="Low complexity" evidence="17">
    <location>
        <begin position="1150"/>
        <end position="1160"/>
    </location>
</feature>
<dbReference type="InterPro" id="IPR058745">
    <property type="entry name" value="PWI_Topors"/>
</dbReference>
<feature type="transmembrane region" description="Helical" evidence="18">
    <location>
        <begin position="548"/>
        <end position="579"/>
    </location>
</feature>
<feature type="compositionally biased region" description="Low complexity" evidence="17">
    <location>
        <begin position="930"/>
        <end position="945"/>
    </location>
</feature>
<feature type="compositionally biased region" description="Basic and acidic residues" evidence="17">
    <location>
        <begin position="1164"/>
        <end position="1181"/>
    </location>
</feature>
<feature type="region of interest" description="Disordered" evidence="17">
    <location>
        <begin position="891"/>
        <end position="910"/>
    </location>
</feature>
<feature type="compositionally biased region" description="Basic and acidic residues" evidence="17">
    <location>
        <begin position="776"/>
        <end position="785"/>
    </location>
</feature>
<evidence type="ECO:0000256" key="4">
    <source>
        <dbReference type="ARBA" id="ARBA00022723"/>
    </source>
</evidence>
<dbReference type="SMART" id="SM00184">
    <property type="entry name" value="RING"/>
    <property type="match status" value="1"/>
</dbReference>
<keyword evidence="8" id="KW-0805">Transcription regulation</keyword>
<dbReference type="EC" id="2.3.2.27" evidence="2"/>
<feature type="compositionally biased region" description="Acidic residues" evidence="17">
    <location>
        <begin position="396"/>
        <end position="408"/>
    </location>
</feature>
<dbReference type="Pfam" id="PF00097">
    <property type="entry name" value="zf-C3HC4"/>
    <property type="match status" value="1"/>
</dbReference>
<dbReference type="EMBL" id="VHII01000014">
    <property type="protein sequence ID" value="KAF1381083.1"/>
    <property type="molecule type" value="Genomic_DNA"/>
</dbReference>
<feature type="compositionally biased region" description="Basic and acidic residues" evidence="17">
    <location>
        <begin position="1196"/>
        <end position="1210"/>
    </location>
</feature>
<keyword evidence="18" id="KW-1133">Transmembrane helix</keyword>
<feature type="region of interest" description="Disordered" evidence="17">
    <location>
        <begin position="582"/>
        <end position="852"/>
    </location>
</feature>
<dbReference type="FunFam" id="3.30.40.10:FF:000136">
    <property type="entry name" value="E3 ubiquitin-protein ligase Topors"/>
    <property type="match status" value="1"/>
</dbReference>
<evidence type="ECO:0000256" key="15">
    <source>
        <dbReference type="ARBA" id="ARBA00082108"/>
    </source>
</evidence>
<feature type="domain" description="RING-type" evidence="19">
    <location>
        <begin position="88"/>
        <end position="127"/>
    </location>
</feature>
<keyword evidence="4" id="KW-0479">Metal-binding</keyword>
<evidence type="ECO:0000313" key="21">
    <source>
        <dbReference type="Proteomes" id="UP000465112"/>
    </source>
</evidence>
<dbReference type="AlphaFoldDB" id="A0A6A5EY17"/>
<dbReference type="PANTHER" id="PTHR46077">
    <property type="entry name" value="E3 UBIQUITIN-PROTEIN LIGASE TOPORS"/>
    <property type="match status" value="1"/>
</dbReference>
<sequence>MAPTRMKLRVRRRGNAGAGASDDAGGGGQPEEEERRRESGARTSRRKNATNNTTSSASATPATATTTTSSPPPQRAPPAEDASPDSKCPICLDRFSNVAYLDRCLHRFCFPCVQEWSRSKPECPLCKQPFASILHSVVAADDFKEYTLRPPPPTHDDNGGGSVAATVAMVAARRPGAPVAGPGVPGDNGQQQQRDITAESFRRNPSQLHRLRPWLRRELTVLYGAHATLVDIVQRIITARLARHGLEDTPTVEEELRPFLLARTDHFLHELVSFARSPLSLESYDLQAVYEPPDAGGGAVTLDASDGSDGSSVIAISEGDDDDEERRSAQDDVMQTGSCLSLAAWDDETPGPSYTHTPGGGSTPGRRPHGGAVSDRRLRSQSRRTGPRSSFQLSSEQEEGGEEEEEKEDFAFLPQFSLHLRTRVDSLYFTDSSSCREDPDGPPPENDRPAADGVRLSVGFGRERAPATTPTDSERRGRRRRRRSLQRRRRRSGRRKEASRTLSNPNRSIFPAMIQRGRRGRRRSPCLSGGGTSSPDSSWELSSLVLRLLFFFFLFPFLFFFFFVFLLFIVLAAAGALVVARQPSPRGGEARREEEVQEPPPGQRGRRPDLEAEQEEVRHATSCSRFSLDTSGSRKRPSRAERSPSVEIIYEGTVAGNAASPPAAKRRRKPRRHARLSSSPVIITLDSDSSHDDDGGGGGSASSSPLSSQQTVDFSDLPPLPPLRLPVRILDRESDGSDGSEGAHGDHGDHGDHGSDMDVDVENGSSPPGSPDDGDKDTKAADQRDAAAPPSPPTTASPVRGKDSDVPSADSRLLATILDDLEGIAAPRRKDAPFNSEPRTSKRETNWRARRRPLRPARLDACEYALAPRGEPAFAAGGLSADDAHSRARFAPVNSQLAHPNAPSRVESSSASVDFFSRLALDSSKKEELSSSSPFGSSPPVGFRSARTGAESGGPTRDDDDAGGVRSSGSFDGRLESSSASVCFLSRLETGDEAPELSSTTADHRAESPAAGRGSQTLGAVQLQATGSVSSERPLADVGAALLSGVYLNNVSSVAPSPSRSFGPRENSPERLSLSETPTPAPSGAALPFNVTPRRHESANRGAADVRSSSAAVYPFDDRLNHAAESPGESDSRLPRLADSRLKPDSHVEPGPGAPFAGSPPKGPRGDLQHPADNHESRRDSSSSGSDSESPGSGERSARNVWDTHTRTAT</sequence>
<protein>
    <recommendedName>
        <fullName evidence="10">E3 ubiquitin-protein ligase Topors</fullName>
        <ecNumber evidence="2">2.3.2.27</ecNumber>
    </recommendedName>
    <alternativeName>
        <fullName evidence="11">RING-type E3 ubiquitin transferase Topors</fullName>
    </alternativeName>
    <alternativeName>
        <fullName evidence="13">SUMO1-protein E3 ligase Topors</fullName>
    </alternativeName>
    <alternativeName>
        <fullName evidence="12">Topoisomerase I-binding RING finger protein</fullName>
    </alternativeName>
    <alternativeName>
        <fullName evidence="14">Topoisomerase I-binding arginine/serine-rich protein</fullName>
    </alternativeName>
    <alternativeName>
        <fullName evidence="15">Tumor suppressor p53-binding protein 3</fullName>
    </alternativeName>
</protein>
<proteinExistence type="predicted"/>
<feature type="compositionally biased region" description="Basic residues" evidence="17">
    <location>
        <begin position="664"/>
        <end position="675"/>
    </location>
</feature>
<feature type="region of interest" description="Disordered" evidence="17">
    <location>
        <begin position="1053"/>
        <end position="1210"/>
    </location>
</feature>
<dbReference type="InterPro" id="IPR017907">
    <property type="entry name" value="Znf_RING_CS"/>
</dbReference>
<evidence type="ECO:0000256" key="13">
    <source>
        <dbReference type="ARBA" id="ARBA00079040"/>
    </source>
</evidence>
<evidence type="ECO:0000256" key="14">
    <source>
        <dbReference type="ARBA" id="ARBA00079184"/>
    </source>
</evidence>
<dbReference type="PANTHER" id="PTHR46077:SF1">
    <property type="entry name" value="TOP1 BINDING ARGININE_SERINE RICH PROTEIN, E3 UBIQUITIN LIGASE"/>
    <property type="match status" value="1"/>
</dbReference>
<dbReference type="Gene3D" id="3.30.40.10">
    <property type="entry name" value="Zinc/RING finger domain, C3HC4 (zinc finger)"/>
    <property type="match status" value="1"/>
</dbReference>
<dbReference type="Pfam" id="PF26084">
    <property type="entry name" value="PWI_Topors"/>
    <property type="match status" value="1"/>
</dbReference>
<dbReference type="GO" id="GO:0006513">
    <property type="term" value="P:protein monoubiquitination"/>
    <property type="evidence" value="ECO:0007669"/>
    <property type="project" value="TreeGrafter"/>
</dbReference>
<comment type="catalytic activity">
    <reaction evidence="1">
        <text>S-ubiquitinyl-[E2 ubiquitin-conjugating enzyme]-L-cysteine + [acceptor protein]-L-lysine = [E2 ubiquitin-conjugating enzyme]-L-cysteine + N(6)-ubiquitinyl-[acceptor protein]-L-lysine.</text>
        <dbReference type="EC" id="2.3.2.27"/>
    </reaction>
</comment>
<feature type="compositionally biased region" description="Basic residues" evidence="17">
    <location>
        <begin position="1"/>
        <end position="14"/>
    </location>
</feature>
<reference evidence="20 21" key="1">
    <citation type="submission" date="2019-06" db="EMBL/GenBank/DDBJ databases">
        <title>A chromosome-scale genome assembly of the European perch, Perca fluviatilis.</title>
        <authorList>
            <person name="Roques C."/>
            <person name="Zahm M."/>
            <person name="Cabau C."/>
            <person name="Klopp C."/>
            <person name="Bouchez O."/>
            <person name="Donnadieu C."/>
            <person name="Kuhl H."/>
            <person name="Gislard M."/>
            <person name="Guendouz S."/>
            <person name="Journot L."/>
            <person name="Haffray P."/>
            <person name="Bestin A."/>
            <person name="Morvezen R."/>
            <person name="Feron R."/>
            <person name="Wen M."/>
            <person name="Jouanno E."/>
            <person name="Herpin A."/>
            <person name="Schartl M."/>
            <person name="Postlethwait J."/>
            <person name="Schaerlinger B."/>
            <person name="Chardard D."/>
            <person name="Lecocq T."/>
            <person name="Poncet C."/>
            <person name="Jaffrelo L."/>
            <person name="Lampietro C."/>
            <person name="Guiguen Y."/>
        </authorList>
    </citation>
    <scope>NUCLEOTIDE SEQUENCE [LARGE SCALE GENOMIC DNA]</scope>
    <source>
        <tissue evidence="20">Blood</tissue>
    </source>
</reference>
<dbReference type="GO" id="GO:0061630">
    <property type="term" value="F:ubiquitin protein ligase activity"/>
    <property type="evidence" value="ECO:0007669"/>
    <property type="project" value="UniProtKB-EC"/>
</dbReference>
<dbReference type="GO" id="GO:0008630">
    <property type="term" value="P:intrinsic apoptotic signaling pathway in response to DNA damage"/>
    <property type="evidence" value="ECO:0007669"/>
    <property type="project" value="UniProtKB-ARBA"/>
</dbReference>
<feature type="compositionally biased region" description="Polar residues" evidence="17">
    <location>
        <begin position="621"/>
        <end position="631"/>
    </location>
</feature>
<feature type="compositionally biased region" description="Basic and acidic residues" evidence="17">
    <location>
        <begin position="1130"/>
        <end position="1148"/>
    </location>
</feature>
<evidence type="ECO:0000313" key="20">
    <source>
        <dbReference type="EMBL" id="KAF1381083.1"/>
    </source>
</evidence>
<dbReference type="InterPro" id="IPR018957">
    <property type="entry name" value="Znf_C3HC4_RING-type"/>
</dbReference>
<keyword evidence="3" id="KW-0808">Transferase</keyword>
<feature type="region of interest" description="Disordered" evidence="17">
    <location>
        <begin position="432"/>
        <end position="538"/>
    </location>
</feature>
<gene>
    <name evidence="20" type="ORF">PFLUV_G00170810</name>
</gene>